<dbReference type="InterPro" id="IPR036259">
    <property type="entry name" value="MFS_trans_sf"/>
</dbReference>
<accession>A0A517Z6N0</accession>
<dbReference type="SUPFAM" id="SSF69593">
    <property type="entry name" value="Glycerol-3-phosphate (1)-acyltransferase"/>
    <property type="match status" value="1"/>
</dbReference>
<dbReference type="NCBIfam" id="NF006386">
    <property type="entry name" value="PRK08633.1"/>
    <property type="match status" value="1"/>
</dbReference>
<evidence type="ECO:0000259" key="5">
    <source>
        <dbReference type="SMART" id="SM00563"/>
    </source>
</evidence>
<dbReference type="PROSITE" id="PS00455">
    <property type="entry name" value="AMP_BINDING"/>
    <property type="match status" value="1"/>
</dbReference>
<evidence type="ECO:0000256" key="3">
    <source>
        <dbReference type="ARBA" id="ARBA00023136"/>
    </source>
</evidence>
<dbReference type="PANTHER" id="PTHR43767:SF10">
    <property type="entry name" value="SURFACTIN SYNTHASE SUBUNIT 1"/>
    <property type="match status" value="1"/>
</dbReference>
<keyword evidence="3 4" id="KW-0472">Membrane</keyword>
<dbReference type="GO" id="GO:0022857">
    <property type="term" value="F:transmembrane transporter activity"/>
    <property type="evidence" value="ECO:0007669"/>
    <property type="project" value="InterPro"/>
</dbReference>
<dbReference type="EMBL" id="CP036275">
    <property type="protein sequence ID" value="QDU38137.1"/>
    <property type="molecule type" value="Genomic_DNA"/>
</dbReference>
<dbReference type="PANTHER" id="PTHR43767">
    <property type="entry name" value="LONG-CHAIN-FATTY-ACID--COA LIGASE"/>
    <property type="match status" value="1"/>
</dbReference>
<dbReference type="Gene3D" id="3.40.50.12780">
    <property type="entry name" value="N-terminal domain of ligase-like"/>
    <property type="match status" value="1"/>
</dbReference>
<dbReference type="KEGG" id="mri:Mal4_24590"/>
<feature type="transmembrane region" description="Helical" evidence="4">
    <location>
        <begin position="341"/>
        <end position="366"/>
    </location>
</feature>
<organism evidence="6 7">
    <name type="scientific">Maioricimonas rarisocia</name>
    <dbReference type="NCBI Taxonomy" id="2528026"/>
    <lineage>
        <taxon>Bacteria</taxon>
        <taxon>Pseudomonadati</taxon>
        <taxon>Planctomycetota</taxon>
        <taxon>Planctomycetia</taxon>
        <taxon>Planctomycetales</taxon>
        <taxon>Planctomycetaceae</taxon>
        <taxon>Maioricimonas</taxon>
    </lineage>
</organism>
<dbReference type="InterPro" id="IPR002123">
    <property type="entry name" value="Plipid/glycerol_acylTrfase"/>
</dbReference>
<dbReference type="CDD" id="cd07989">
    <property type="entry name" value="LPLAT_AGPAT-like"/>
    <property type="match status" value="1"/>
</dbReference>
<evidence type="ECO:0000256" key="2">
    <source>
        <dbReference type="ARBA" id="ARBA00022989"/>
    </source>
</evidence>
<dbReference type="SMART" id="SM00563">
    <property type="entry name" value="PlsC"/>
    <property type="match status" value="1"/>
</dbReference>
<dbReference type="SUPFAM" id="SSF103473">
    <property type="entry name" value="MFS general substrate transporter"/>
    <property type="match status" value="1"/>
</dbReference>
<gene>
    <name evidence="6" type="primary">aas</name>
    <name evidence="6" type="ORF">Mal4_24590</name>
</gene>
<dbReference type="Gene3D" id="1.20.1250.20">
    <property type="entry name" value="MFS general substrate transporter like domains"/>
    <property type="match status" value="1"/>
</dbReference>
<dbReference type="RefSeq" id="WP_145369452.1">
    <property type="nucleotide sequence ID" value="NZ_CP036275.1"/>
</dbReference>
<dbReference type="InterPro" id="IPR050237">
    <property type="entry name" value="ATP-dep_AMP-bd_enzyme"/>
</dbReference>
<evidence type="ECO:0000256" key="1">
    <source>
        <dbReference type="ARBA" id="ARBA00022692"/>
    </source>
</evidence>
<name>A0A517Z6N0_9PLAN</name>
<keyword evidence="7" id="KW-1185">Reference proteome</keyword>
<dbReference type="InterPro" id="IPR000873">
    <property type="entry name" value="AMP-dep_synth/lig_dom"/>
</dbReference>
<sequence>MTNTQAISTRREGRGRLTSQGYLGLLATQFLGAFNDNMLRWLAVPIGQRAMDPTLALTLGGISFVVPYLILAPMAGSFADRFSKRSVILACKLAEVVIVLLAILGLTTGNIPLLFAVVAMMGGQTALFAPAKFGSLPELLTPDRLSAGNGYMGLATVVACALGGVAGYQLYGVIEPAWSNGGSLAGLWPAAAALLVTAVAGVLASLPILRVPAADPARKLELNPVMATWPALRQLWSDVRLARTALGIGFFWSLAALAQLNIDQFGSNVLGLQKQDIGMLLALLVAGVGTGSVLAGWWSGGKVELGIVPLGAIGLIVSSIGLFVAGLGVDPTATGQTHTAFVATCIWLFLLGISGGLFSIPLDAYLQHRSDEKVRGTVLAGSNFVAFSMMLVALGAFYVMHGVLGLSPGMIFLLAGLSTIPVAAYILKLMPDLAFRCALWLATKTVYRLRVYGRENVPEQGGAVLVANHVSFVDGVLLLVSSSRLVRFIVYADYTRKPGLRLFARIMRVIPIRAADPPRAIIKALQTAREAVQNGEVICIFAEGQLTRTGQMQSFQPGIMKIVKGTGAPVVPVYLHGLWGSVFSYRGGRFFWKRPQKWPYPVSIHIGKPLIEPQNVHQIRQSVEQLGVEAYAMDQHSHKIPVRQFIRQSKRASSRTKVADSTGMELTGGRLLAGSLAMHRVLKREVLADDEMNVGVLLPPAVGGAVANLALALGRRVAVNLNYTMSDDVIDYCVEQAGIRHVLTSRRFLEKRPTTLKNVEFVFLEDLKEKVTAADKAFAAAGLYVLPASVLERMLGLHRIKPDDLLTIIFTSGSTGVPKGVMLSHRNIASNLDAVDQLLHLTHEDALLGVLPFFHSFGYTVTLWLPLAHRPSVAYHFNPLDARTVGKLCEKYKVTLMLATPTFLKNYLKRIEPKQLASVDMVVVGAEKLPLDLAAAFEEKFGIKPTEGYGTTELSPVAAVNVPDHRSSNTEQIGTKMGTVGRPVPGVAAKVICADTGEDLGIEKEGMLMISGPNVMLGYLNEPEKTAEVVREGWYFTGDCARLDKDGFIEITGRQSRFSKIGGEMVPHIRIEAELARIVEDPDEDEPELKVAVTAVSDERKGEKLIVLHKPLSRSIDEIRSTLRERGFPNLWIPAADAFVEVDHIPILGSGKLDLRELKRLAEESAQASVARTA</sequence>
<keyword evidence="2 4" id="KW-1133">Transmembrane helix</keyword>
<feature type="transmembrane region" description="Helical" evidence="4">
    <location>
        <begin position="378"/>
        <end position="400"/>
    </location>
</feature>
<feature type="transmembrane region" description="Helical" evidence="4">
    <location>
        <begin position="186"/>
        <end position="209"/>
    </location>
</feature>
<dbReference type="Pfam" id="PF01553">
    <property type="entry name" value="Acyltransferase"/>
    <property type="match status" value="1"/>
</dbReference>
<evidence type="ECO:0000313" key="7">
    <source>
        <dbReference type="Proteomes" id="UP000320496"/>
    </source>
</evidence>
<dbReference type="AlphaFoldDB" id="A0A517Z6N0"/>
<feature type="transmembrane region" description="Helical" evidence="4">
    <location>
        <begin position="151"/>
        <end position="174"/>
    </location>
</feature>
<evidence type="ECO:0000313" key="6">
    <source>
        <dbReference type="EMBL" id="QDU38137.1"/>
    </source>
</evidence>
<dbReference type="InterPro" id="IPR045851">
    <property type="entry name" value="AMP-bd_C_sf"/>
</dbReference>
<keyword evidence="1 4" id="KW-0812">Transmembrane</keyword>
<dbReference type="InterPro" id="IPR011701">
    <property type="entry name" value="MFS"/>
</dbReference>
<dbReference type="Proteomes" id="UP000320496">
    <property type="component" value="Chromosome"/>
</dbReference>
<dbReference type="OrthoDB" id="9757771at2"/>
<dbReference type="CDD" id="cd06173">
    <property type="entry name" value="MFS_MefA_like"/>
    <property type="match status" value="1"/>
</dbReference>
<feature type="transmembrane region" description="Helical" evidence="4">
    <location>
        <begin position="87"/>
        <end position="107"/>
    </location>
</feature>
<evidence type="ECO:0000256" key="4">
    <source>
        <dbReference type="SAM" id="Phobius"/>
    </source>
</evidence>
<dbReference type="InterPro" id="IPR020845">
    <property type="entry name" value="AMP-binding_CS"/>
</dbReference>
<dbReference type="Gene3D" id="3.30.300.30">
    <property type="match status" value="1"/>
</dbReference>
<feature type="domain" description="Phospholipid/glycerol acyltransferase" evidence="5">
    <location>
        <begin position="463"/>
        <end position="578"/>
    </location>
</feature>
<feature type="transmembrane region" description="Helical" evidence="4">
    <location>
        <begin position="241"/>
        <end position="262"/>
    </location>
</feature>
<feature type="transmembrane region" description="Helical" evidence="4">
    <location>
        <begin position="406"/>
        <end position="427"/>
    </location>
</feature>
<feature type="transmembrane region" description="Helical" evidence="4">
    <location>
        <begin position="55"/>
        <end position="75"/>
    </location>
</feature>
<reference evidence="6 7" key="1">
    <citation type="submission" date="2019-02" db="EMBL/GenBank/DDBJ databases">
        <title>Deep-cultivation of Planctomycetes and their phenomic and genomic characterization uncovers novel biology.</title>
        <authorList>
            <person name="Wiegand S."/>
            <person name="Jogler M."/>
            <person name="Boedeker C."/>
            <person name="Pinto D."/>
            <person name="Vollmers J."/>
            <person name="Rivas-Marin E."/>
            <person name="Kohn T."/>
            <person name="Peeters S.H."/>
            <person name="Heuer A."/>
            <person name="Rast P."/>
            <person name="Oberbeckmann S."/>
            <person name="Bunk B."/>
            <person name="Jeske O."/>
            <person name="Meyerdierks A."/>
            <person name="Storesund J.E."/>
            <person name="Kallscheuer N."/>
            <person name="Luecker S."/>
            <person name="Lage O.M."/>
            <person name="Pohl T."/>
            <person name="Merkel B.J."/>
            <person name="Hornburger P."/>
            <person name="Mueller R.-W."/>
            <person name="Bruemmer F."/>
            <person name="Labrenz M."/>
            <person name="Spormann A.M."/>
            <person name="Op den Camp H."/>
            <person name="Overmann J."/>
            <person name="Amann R."/>
            <person name="Jetten M.S.M."/>
            <person name="Mascher T."/>
            <person name="Medema M.H."/>
            <person name="Devos D.P."/>
            <person name="Kaster A.-K."/>
            <person name="Ovreas L."/>
            <person name="Rohde M."/>
            <person name="Galperin M.Y."/>
            <person name="Jogler C."/>
        </authorList>
    </citation>
    <scope>NUCLEOTIDE SEQUENCE [LARGE SCALE GENOMIC DNA]</scope>
    <source>
        <strain evidence="6 7">Mal4</strain>
    </source>
</reference>
<dbReference type="Pfam" id="PF00501">
    <property type="entry name" value="AMP-binding"/>
    <property type="match status" value="1"/>
</dbReference>
<protein>
    <submittedName>
        <fullName evidence="6">Bifunctional protein Aas</fullName>
    </submittedName>
</protein>
<dbReference type="InterPro" id="IPR042099">
    <property type="entry name" value="ANL_N_sf"/>
</dbReference>
<proteinExistence type="predicted"/>
<dbReference type="SUPFAM" id="SSF56801">
    <property type="entry name" value="Acetyl-CoA synthetase-like"/>
    <property type="match status" value="1"/>
</dbReference>
<feature type="transmembrane region" description="Helical" evidence="4">
    <location>
        <begin position="277"/>
        <end position="298"/>
    </location>
</feature>
<dbReference type="GO" id="GO:0016746">
    <property type="term" value="F:acyltransferase activity"/>
    <property type="evidence" value="ECO:0007669"/>
    <property type="project" value="InterPro"/>
</dbReference>
<dbReference type="Pfam" id="PF07690">
    <property type="entry name" value="MFS_1"/>
    <property type="match status" value="1"/>
</dbReference>
<feature type="transmembrane region" description="Helical" evidence="4">
    <location>
        <begin position="21"/>
        <end position="43"/>
    </location>
</feature>
<feature type="transmembrane region" description="Helical" evidence="4">
    <location>
        <begin position="305"/>
        <end position="329"/>
    </location>
</feature>